<dbReference type="GO" id="GO:0009239">
    <property type="term" value="P:enterobactin biosynthetic process"/>
    <property type="evidence" value="ECO:0007669"/>
    <property type="project" value="TreeGrafter"/>
</dbReference>
<dbReference type="EMBL" id="QZEY01000003">
    <property type="protein sequence ID" value="RJL33601.1"/>
    <property type="molecule type" value="Genomic_DNA"/>
</dbReference>
<name>A0A3A4B6E8_9ACTN</name>
<accession>A0A3A4B6E8</accession>
<dbReference type="PANTHER" id="PTHR45527">
    <property type="entry name" value="NONRIBOSOMAL PEPTIDE SYNTHETASE"/>
    <property type="match status" value="1"/>
</dbReference>
<sequence length="502" mass="54659">MADFFQAPTIRAMAHRLDAERSATTEGSPTEGSPAEGTAGAGPEAAGPVGAGQGDDDAGVEEEFPPTAMQRRLWRRHHANPRPAVYNVSHRITIEGELDPEALRRALDRLVRRHAGLRMLMTEGDPDPGARILSARPVELPVADLAGAGEEEVRRWCDEVVRPPFDLRRPWLFRFRLARTGARSWVLVVVLHHIVCDGWSLGLLWADLSALYTAEVTGDESALPEPGTPYPRYADWHRARAGRPEHGRLVEWWRDRLAGAPLRLALPYDRPRPARLSGRGDLVRVAVPGELAGSVEAAARAVGATPPVVLTAAFATWMARLCGQDDLVLQVSSANRTERDHERTVGLIGDSVPLRVRPLAEASFAALCRELGRALFEVADHPLPISEILDLVLPEQRVHAFTNVLFTVVTVPPPALDLPGLTAAVESVPVTGTARTELYVALVPAGDSYEALFEYSTDLFDRSTVATWAQDFLTFLGALTAEPESPSPLLNVPPLPERPTAP</sequence>
<dbReference type="Proteomes" id="UP000265768">
    <property type="component" value="Unassembled WGS sequence"/>
</dbReference>
<dbReference type="AlphaFoldDB" id="A0A3A4B6E8"/>
<dbReference type="Gene3D" id="3.30.559.30">
    <property type="entry name" value="Nonribosomal peptide synthetase, condensation domain"/>
    <property type="match status" value="1"/>
</dbReference>
<dbReference type="GO" id="GO:0005829">
    <property type="term" value="C:cytosol"/>
    <property type="evidence" value="ECO:0007669"/>
    <property type="project" value="TreeGrafter"/>
</dbReference>
<proteinExistence type="predicted"/>
<feature type="domain" description="Condensation" evidence="2">
    <location>
        <begin position="61"/>
        <end position="487"/>
    </location>
</feature>
<keyword evidence="4" id="KW-1185">Reference proteome</keyword>
<dbReference type="GO" id="GO:0047527">
    <property type="term" value="F:2,3-dihydroxybenzoate-serine ligase activity"/>
    <property type="evidence" value="ECO:0007669"/>
    <property type="project" value="TreeGrafter"/>
</dbReference>
<dbReference type="GO" id="GO:0009366">
    <property type="term" value="C:enterobactin synthetase complex"/>
    <property type="evidence" value="ECO:0007669"/>
    <property type="project" value="TreeGrafter"/>
</dbReference>
<dbReference type="GO" id="GO:0031177">
    <property type="term" value="F:phosphopantetheine binding"/>
    <property type="evidence" value="ECO:0007669"/>
    <property type="project" value="TreeGrafter"/>
</dbReference>
<dbReference type="GO" id="GO:0008610">
    <property type="term" value="P:lipid biosynthetic process"/>
    <property type="evidence" value="ECO:0007669"/>
    <property type="project" value="UniProtKB-ARBA"/>
</dbReference>
<organism evidence="3 4">
    <name type="scientific">Bailinhaonella thermotolerans</name>
    <dbReference type="NCBI Taxonomy" id="1070861"/>
    <lineage>
        <taxon>Bacteria</taxon>
        <taxon>Bacillati</taxon>
        <taxon>Actinomycetota</taxon>
        <taxon>Actinomycetes</taxon>
        <taxon>Streptosporangiales</taxon>
        <taxon>Streptosporangiaceae</taxon>
        <taxon>Bailinhaonella</taxon>
    </lineage>
</organism>
<evidence type="ECO:0000313" key="3">
    <source>
        <dbReference type="EMBL" id="RJL33601.1"/>
    </source>
</evidence>
<dbReference type="InterPro" id="IPR001242">
    <property type="entry name" value="Condensation_dom"/>
</dbReference>
<dbReference type="Gene3D" id="3.30.559.10">
    <property type="entry name" value="Chloramphenicol acetyltransferase-like domain"/>
    <property type="match status" value="1"/>
</dbReference>
<feature type="region of interest" description="Disordered" evidence="1">
    <location>
        <begin position="18"/>
        <end position="62"/>
    </location>
</feature>
<dbReference type="PANTHER" id="PTHR45527:SF1">
    <property type="entry name" value="FATTY ACID SYNTHASE"/>
    <property type="match status" value="1"/>
</dbReference>
<reference evidence="3 4" key="1">
    <citation type="submission" date="2018-09" db="EMBL/GenBank/DDBJ databases">
        <title>YIM 75507 draft genome.</title>
        <authorList>
            <person name="Tang S."/>
            <person name="Feng Y."/>
        </authorList>
    </citation>
    <scope>NUCLEOTIDE SEQUENCE [LARGE SCALE GENOMIC DNA]</scope>
    <source>
        <strain evidence="3 4">YIM 75507</strain>
    </source>
</reference>
<evidence type="ECO:0000313" key="4">
    <source>
        <dbReference type="Proteomes" id="UP000265768"/>
    </source>
</evidence>
<protein>
    <recommendedName>
        <fullName evidence="2">Condensation domain-containing protein</fullName>
    </recommendedName>
</protein>
<comment type="caution">
    <text evidence="3">The sequence shown here is derived from an EMBL/GenBank/DDBJ whole genome shotgun (WGS) entry which is preliminary data.</text>
</comment>
<gene>
    <name evidence="3" type="ORF">D5H75_10425</name>
</gene>
<evidence type="ECO:0000259" key="2">
    <source>
        <dbReference type="Pfam" id="PF00668"/>
    </source>
</evidence>
<dbReference type="CDD" id="cd19531">
    <property type="entry name" value="LCL_NRPS-like"/>
    <property type="match status" value="1"/>
</dbReference>
<dbReference type="Pfam" id="PF00668">
    <property type="entry name" value="Condensation"/>
    <property type="match status" value="1"/>
</dbReference>
<dbReference type="InterPro" id="IPR023213">
    <property type="entry name" value="CAT-like_dom_sf"/>
</dbReference>
<dbReference type="SUPFAM" id="SSF52777">
    <property type="entry name" value="CoA-dependent acyltransferases"/>
    <property type="match status" value="2"/>
</dbReference>
<evidence type="ECO:0000256" key="1">
    <source>
        <dbReference type="SAM" id="MobiDB-lite"/>
    </source>
</evidence>
<dbReference type="OrthoDB" id="9789603at2"/>
<dbReference type="GO" id="GO:0043041">
    <property type="term" value="P:amino acid activation for nonribosomal peptide biosynthetic process"/>
    <property type="evidence" value="ECO:0007669"/>
    <property type="project" value="TreeGrafter"/>
</dbReference>
<feature type="compositionally biased region" description="Low complexity" evidence="1">
    <location>
        <begin position="31"/>
        <end position="48"/>
    </location>
</feature>